<dbReference type="InterPro" id="IPR013783">
    <property type="entry name" value="Ig-like_fold"/>
</dbReference>
<reference evidence="13" key="1">
    <citation type="submission" date="2025-08" db="UniProtKB">
        <authorList>
            <consortium name="Ensembl"/>
        </authorList>
    </citation>
    <scope>IDENTIFICATION</scope>
</reference>
<dbReference type="Gene3D" id="2.60.40.10">
    <property type="entry name" value="Immunoglobulins"/>
    <property type="match status" value="2"/>
</dbReference>
<keyword evidence="5 10" id="KW-1133">Transmembrane helix</keyword>
<keyword evidence="4 11" id="KW-0732">Signal</keyword>
<keyword evidence="6 10" id="KW-0472">Membrane</keyword>
<keyword evidence="3 10" id="KW-0812">Transmembrane</keyword>
<dbReference type="InterPro" id="IPR040012">
    <property type="entry name" value="CD200R"/>
</dbReference>
<dbReference type="GO" id="GO:0150077">
    <property type="term" value="P:regulation of neuroinflammatory response"/>
    <property type="evidence" value="ECO:0007669"/>
    <property type="project" value="InterPro"/>
</dbReference>
<evidence type="ECO:0000256" key="10">
    <source>
        <dbReference type="SAM" id="Phobius"/>
    </source>
</evidence>
<dbReference type="FunFam" id="2.60.40.10:FF:000584">
    <property type="entry name" value="Cell surface glycoprotein CD200 receptor 1"/>
    <property type="match status" value="1"/>
</dbReference>
<sequence length="279" mass="30316">MCTLERTLAVRLLISIAIIMPDFLASGNSCLDGKQFMQDRSSLPAEVNTSLSVELGSSCVLCCPPVLLTNVDLRTWKIMLRDQPFCTKAYRRETNESTDTNCTDERVTWASRPDLSPHLQINAVAVAHDGYYICEIVSPTGNFQHGYQLQVLVRPEANMFLSKNKTLVCEAVAGRPAAQISWTPKGRCVTKEEKNSNGTVTVRSTCRYSDSNVSTVTCLVSHVTGNRSLSEVLPSGATTSGSAASSLLIILYVKLSVLMVVLVIVGFASSQKINACSKV</sequence>
<dbReference type="GO" id="GO:0038023">
    <property type="term" value="F:signaling receptor activity"/>
    <property type="evidence" value="ECO:0007669"/>
    <property type="project" value="InterPro"/>
</dbReference>
<accession>A0A8C2VBY0</accession>
<keyword evidence="7" id="KW-1015">Disulfide bond</keyword>
<dbReference type="PANTHER" id="PTHR21462:SF2">
    <property type="entry name" value="CELL SURFACE GLYCOPROTEIN CD200 RECEPTOR 2"/>
    <property type="match status" value="1"/>
</dbReference>
<evidence type="ECO:0000256" key="4">
    <source>
        <dbReference type="ARBA" id="ARBA00022729"/>
    </source>
</evidence>
<evidence type="ECO:0000256" key="11">
    <source>
        <dbReference type="SAM" id="SignalP"/>
    </source>
</evidence>
<organism evidence="13 14">
    <name type="scientific">Chinchilla lanigera</name>
    <name type="common">Long-tailed chinchilla</name>
    <name type="synonym">Chinchilla villidera</name>
    <dbReference type="NCBI Taxonomy" id="34839"/>
    <lineage>
        <taxon>Eukaryota</taxon>
        <taxon>Metazoa</taxon>
        <taxon>Chordata</taxon>
        <taxon>Craniata</taxon>
        <taxon>Vertebrata</taxon>
        <taxon>Euteleostomi</taxon>
        <taxon>Mammalia</taxon>
        <taxon>Eutheria</taxon>
        <taxon>Euarchontoglires</taxon>
        <taxon>Glires</taxon>
        <taxon>Rodentia</taxon>
        <taxon>Hystricomorpha</taxon>
        <taxon>Chinchillidae</taxon>
        <taxon>Chinchilla</taxon>
    </lineage>
</organism>
<dbReference type="PANTHER" id="PTHR21462">
    <property type="entry name" value="CELL SURFACE GLYCOPROTEIN OX2 RECEPTOR PRECURSOR"/>
    <property type="match status" value="1"/>
</dbReference>
<dbReference type="Pfam" id="PF08205">
    <property type="entry name" value="C2-set_2"/>
    <property type="match status" value="1"/>
</dbReference>
<evidence type="ECO:0000256" key="5">
    <source>
        <dbReference type="ARBA" id="ARBA00022989"/>
    </source>
</evidence>
<dbReference type="InterPro" id="IPR013106">
    <property type="entry name" value="Ig_V-set"/>
</dbReference>
<feature type="signal peptide" evidence="11">
    <location>
        <begin position="1"/>
        <end position="25"/>
    </location>
</feature>
<name>A0A8C2VBY0_CHILA</name>
<dbReference type="GeneTree" id="ENSGT00390000014496"/>
<evidence type="ECO:0000313" key="13">
    <source>
        <dbReference type="Ensembl" id="ENSCLAP00000013083.1"/>
    </source>
</evidence>
<dbReference type="Proteomes" id="UP000694398">
    <property type="component" value="Unassembled WGS sequence"/>
</dbReference>
<comment type="subcellular location">
    <subcellularLocation>
        <location evidence="1">Membrane</location>
        <topology evidence="1">Single-pass type I membrane protein</topology>
    </subcellularLocation>
</comment>
<dbReference type="SUPFAM" id="SSF48726">
    <property type="entry name" value="Immunoglobulin"/>
    <property type="match status" value="2"/>
</dbReference>
<evidence type="ECO:0000256" key="9">
    <source>
        <dbReference type="ARBA" id="ARBA00023180"/>
    </source>
</evidence>
<dbReference type="Ensembl" id="ENSCLAT00000013234.1">
    <property type="protein sequence ID" value="ENSCLAP00000013083.1"/>
    <property type="gene ID" value="ENSCLAG00000009033.1"/>
</dbReference>
<keyword evidence="9" id="KW-0325">Glycoprotein</keyword>
<evidence type="ECO:0000256" key="6">
    <source>
        <dbReference type="ARBA" id="ARBA00023136"/>
    </source>
</evidence>
<comment type="similarity">
    <text evidence="2">Belongs to the CD200R family.</text>
</comment>
<feature type="domain" description="Ig-like" evidence="12">
    <location>
        <begin position="139"/>
        <end position="230"/>
    </location>
</feature>
<dbReference type="InterPro" id="IPR036179">
    <property type="entry name" value="Ig-like_dom_sf"/>
</dbReference>
<evidence type="ECO:0000256" key="1">
    <source>
        <dbReference type="ARBA" id="ARBA00004479"/>
    </source>
</evidence>
<evidence type="ECO:0000259" key="12">
    <source>
        <dbReference type="PROSITE" id="PS50835"/>
    </source>
</evidence>
<proteinExistence type="inferred from homology"/>
<dbReference type="FunFam" id="2.60.40.10:FF:000769">
    <property type="entry name" value="Cell surface glycoprotein CD200 receptor 1"/>
    <property type="match status" value="1"/>
</dbReference>
<evidence type="ECO:0000313" key="14">
    <source>
        <dbReference type="Proteomes" id="UP000694398"/>
    </source>
</evidence>
<dbReference type="Pfam" id="PF07686">
    <property type="entry name" value="V-set"/>
    <property type="match status" value="1"/>
</dbReference>
<feature type="chain" id="PRO_5034990675" description="Ig-like domain-containing protein" evidence="11">
    <location>
        <begin position="26"/>
        <end position="279"/>
    </location>
</feature>
<dbReference type="GO" id="GO:0009897">
    <property type="term" value="C:external side of plasma membrane"/>
    <property type="evidence" value="ECO:0007669"/>
    <property type="project" value="TreeGrafter"/>
</dbReference>
<evidence type="ECO:0000256" key="3">
    <source>
        <dbReference type="ARBA" id="ARBA00022692"/>
    </source>
</evidence>
<reference evidence="13" key="2">
    <citation type="submission" date="2025-09" db="UniProtKB">
        <authorList>
            <consortium name="Ensembl"/>
        </authorList>
    </citation>
    <scope>IDENTIFICATION</scope>
</reference>
<feature type="transmembrane region" description="Helical" evidence="10">
    <location>
        <begin position="247"/>
        <end position="268"/>
    </location>
</feature>
<keyword evidence="14" id="KW-1185">Reference proteome</keyword>
<dbReference type="InterPro" id="IPR007110">
    <property type="entry name" value="Ig-like_dom"/>
</dbReference>
<keyword evidence="8" id="KW-0675">Receptor</keyword>
<dbReference type="OMA" id="CTAERIT"/>
<evidence type="ECO:0000256" key="7">
    <source>
        <dbReference type="ARBA" id="ARBA00023157"/>
    </source>
</evidence>
<evidence type="ECO:0000256" key="8">
    <source>
        <dbReference type="ARBA" id="ARBA00023170"/>
    </source>
</evidence>
<evidence type="ECO:0000256" key="2">
    <source>
        <dbReference type="ARBA" id="ARBA00008215"/>
    </source>
</evidence>
<protein>
    <recommendedName>
        <fullName evidence="12">Ig-like domain-containing protein</fullName>
    </recommendedName>
</protein>
<dbReference type="AlphaFoldDB" id="A0A8C2VBY0"/>
<dbReference type="PROSITE" id="PS50835">
    <property type="entry name" value="IG_LIKE"/>
    <property type="match status" value="1"/>
</dbReference>
<dbReference type="InterPro" id="IPR013162">
    <property type="entry name" value="CD80_C2-set"/>
</dbReference>